<proteinExistence type="predicted"/>
<accession>A0ACC0GP05</accession>
<dbReference type="EMBL" id="CM045766">
    <property type="protein sequence ID" value="KAI8002928.1"/>
    <property type="molecule type" value="Genomic_DNA"/>
</dbReference>
<evidence type="ECO:0000313" key="1">
    <source>
        <dbReference type="EMBL" id="KAI8002928.1"/>
    </source>
</evidence>
<evidence type="ECO:0000313" key="2">
    <source>
        <dbReference type="Proteomes" id="UP001060215"/>
    </source>
</evidence>
<sequence length="110" mass="12262">MDAPLQVTAVVQILSQLWMKPIVAVNHCVADIEMGRVVTGADDPVVLYVTPTITKLKPRHEIASQIQDIKTTIRDIQEGAIRYGFSTSTSSEYSNTSTSRITKDNMWRDP</sequence>
<name>A0ACC0GP05_9ERIC</name>
<organism evidence="1 2">
    <name type="scientific">Camellia lanceoleosa</name>
    <dbReference type="NCBI Taxonomy" id="1840588"/>
    <lineage>
        <taxon>Eukaryota</taxon>
        <taxon>Viridiplantae</taxon>
        <taxon>Streptophyta</taxon>
        <taxon>Embryophyta</taxon>
        <taxon>Tracheophyta</taxon>
        <taxon>Spermatophyta</taxon>
        <taxon>Magnoliopsida</taxon>
        <taxon>eudicotyledons</taxon>
        <taxon>Gunneridae</taxon>
        <taxon>Pentapetalae</taxon>
        <taxon>asterids</taxon>
        <taxon>Ericales</taxon>
        <taxon>Theaceae</taxon>
        <taxon>Camellia</taxon>
    </lineage>
</organism>
<protein>
    <submittedName>
        <fullName evidence="1">tRNA N6-adenosine threonylcarbamoyltransferase</fullName>
    </submittedName>
</protein>
<reference evidence="1 2" key="1">
    <citation type="journal article" date="2022" name="Plant J.">
        <title>Chromosome-level genome of Camellia lanceoleosa provides a valuable resource for understanding genome evolution and self-incompatibility.</title>
        <authorList>
            <person name="Gong W."/>
            <person name="Xiao S."/>
            <person name="Wang L."/>
            <person name="Liao Z."/>
            <person name="Chang Y."/>
            <person name="Mo W."/>
            <person name="Hu G."/>
            <person name="Li W."/>
            <person name="Zhao G."/>
            <person name="Zhu H."/>
            <person name="Hu X."/>
            <person name="Ji K."/>
            <person name="Xiang X."/>
            <person name="Song Q."/>
            <person name="Yuan D."/>
            <person name="Jin S."/>
            <person name="Zhang L."/>
        </authorList>
    </citation>
    <scope>NUCLEOTIDE SEQUENCE [LARGE SCALE GENOMIC DNA]</scope>
    <source>
        <strain evidence="1">SQ_2022a</strain>
    </source>
</reference>
<gene>
    <name evidence="1" type="ORF">LOK49_LG08G02537</name>
</gene>
<dbReference type="Proteomes" id="UP001060215">
    <property type="component" value="Chromosome 9"/>
</dbReference>
<keyword evidence="2" id="KW-1185">Reference proteome</keyword>
<comment type="caution">
    <text evidence="1">The sequence shown here is derived from an EMBL/GenBank/DDBJ whole genome shotgun (WGS) entry which is preliminary data.</text>
</comment>